<gene>
    <name evidence="9" type="ORF">CVM39_01250</name>
    <name evidence="10" type="ORF">SAMN06297129_1784</name>
</gene>
<evidence type="ECO:0000256" key="6">
    <source>
        <dbReference type="ARBA" id="ARBA00023295"/>
    </source>
</evidence>
<dbReference type="GO" id="GO:0030245">
    <property type="term" value="P:cellulose catabolic process"/>
    <property type="evidence" value="ECO:0007669"/>
    <property type="project" value="UniProtKB-KW"/>
</dbReference>
<dbReference type="Pfam" id="PF01270">
    <property type="entry name" value="Glyco_hydro_8"/>
    <property type="match status" value="1"/>
</dbReference>
<evidence type="ECO:0000256" key="1">
    <source>
        <dbReference type="ARBA" id="ARBA00000966"/>
    </source>
</evidence>
<evidence type="ECO:0000256" key="3">
    <source>
        <dbReference type="ARBA" id="ARBA00012601"/>
    </source>
</evidence>
<keyword evidence="7" id="KW-0624">Polysaccharide degradation</keyword>
<dbReference type="GO" id="GO:0008810">
    <property type="term" value="F:cellulase activity"/>
    <property type="evidence" value="ECO:0007669"/>
    <property type="project" value="UniProtKB-EC"/>
</dbReference>
<organism evidence="10 11">
    <name type="scientific">Pseudooceanicola antarcticus</name>
    <dbReference type="NCBI Taxonomy" id="1247613"/>
    <lineage>
        <taxon>Bacteria</taxon>
        <taxon>Pseudomonadati</taxon>
        <taxon>Pseudomonadota</taxon>
        <taxon>Alphaproteobacteria</taxon>
        <taxon>Rhodobacterales</taxon>
        <taxon>Paracoccaceae</taxon>
        <taxon>Pseudooceanicola</taxon>
    </lineage>
</organism>
<dbReference type="EMBL" id="OBEA01000003">
    <property type="protein sequence ID" value="SNY50351.1"/>
    <property type="molecule type" value="Genomic_DNA"/>
</dbReference>
<dbReference type="Proteomes" id="UP000231702">
    <property type="component" value="Unassembled WGS sequence"/>
</dbReference>
<evidence type="ECO:0000313" key="12">
    <source>
        <dbReference type="Proteomes" id="UP000231702"/>
    </source>
</evidence>
<keyword evidence="6" id="KW-0326">Glycosidase</keyword>
<dbReference type="InterPro" id="IPR008928">
    <property type="entry name" value="6-hairpin_glycosidase_sf"/>
</dbReference>
<reference evidence="10 11" key="1">
    <citation type="submission" date="2017-09" db="EMBL/GenBank/DDBJ databases">
        <authorList>
            <person name="Ehlers B."/>
            <person name="Leendertz F.H."/>
        </authorList>
    </citation>
    <scope>NUCLEOTIDE SEQUENCE [LARGE SCALE GENOMIC DNA]</scope>
    <source>
        <strain evidence="10 11">CGMCC 1.12662</strain>
    </source>
</reference>
<dbReference type="RefSeq" id="WP_097145534.1">
    <property type="nucleotide sequence ID" value="NZ_OBEA01000003.1"/>
</dbReference>
<dbReference type="InterPro" id="IPR012341">
    <property type="entry name" value="6hp_glycosidase-like_sf"/>
</dbReference>
<evidence type="ECO:0000313" key="11">
    <source>
        <dbReference type="Proteomes" id="UP000231655"/>
    </source>
</evidence>
<evidence type="ECO:0000256" key="4">
    <source>
        <dbReference type="ARBA" id="ARBA00022801"/>
    </source>
</evidence>
<keyword evidence="5" id="KW-0136">Cellulose degradation</keyword>
<evidence type="ECO:0000256" key="7">
    <source>
        <dbReference type="ARBA" id="ARBA00023326"/>
    </source>
</evidence>
<keyword evidence="8" id="KW-0732">Signal</keyword>
<proteinExistence type="inferred from homology"/>
<dbReference type="Gene3D" id="1.50.10.10">
    <property type="match status" value="1"/>
</dbReference>
<keyword evidence="7" id="KW-0119">Carbohydrate metabolism</keyword>
<comment type="catalytic activity">
    <reaction evidence="1">
        <text>Endohydrolysis of (1-&gt;4)-beta-D-glucosidic linkages in cellulose, lichenin and cereal beta-D-glucans.</text>
        <dbReference type="EC" id="3.2.1.4"/>
    </reaction>
</comment>
<evidence type="ECO:0000256" key="8">
    <source>
        <dbReference type="SAM" id="SignalP"/>
    </source>
</evidence>
<protein>
    <recommendedName>
        <fullName evidence="3">cellulase</fullName>
        <ecNumber evidence="3">3.2.1.4</ecNumber>
    </recommendedName>
</protein>
<dbReference type="EMBL" id="PGTD01000007">
    <property type="protein sequence ID" value="PJE31759.1"/>
    <property type="molecule type" value="Genomic_DNA"/>
</dbReference>
<feature type="chain" id="PRO_5013148653" description="cellulase" evidence="8">
    <location>
        <begin position="25"/>
        <end position="356"/>
    </location>
</feature>
<evidence type="ECO:0000313" key="9">
    <source>
        <dbReference type="EMBL" id="PJE31759.1"/>
    </source>
</evidence>
<name>A0A285ITT6_9RHOB</name>
<dbReference type="PRINTS" id="PR00735">
    <property type="entry name" value="GLHYDRLASE8"/>
</dbReference>
<reference evidence="9 12" key="2">
    <citation type="journal article" date="2018" name="Int. J. Syst. Evol. Microbiol.">
        <title>Pseudooceanicola lipolyticus sp. nov., a marine alphaproteobacterium, reclassification of Oceanicola flagellatus as Pseudooceanicola flagellatus comb. nov. and emended description of the genus Pseudooceanicola.</title>
        <authorList>
            <person name="Huang M.-M."/>
            <person name="Guo L.-L."/>
            <person name="Wu Y.-H."/>
            <person name="Lai Q.-L."/>
            <person name="Shao Z.-Z."/>
            <person name="Wang C.-S."/>
            <person name="Wu M."/>
            <person name="Xu X.-W."/>
        </authorList>
    </citation>
    <scope>NUCLEOTIDE SEQUENCE [LARGE SCALE GENOMIC DNA]</scope>
    <source>
        <strain evidence="9 12">Ar-45</strain>
    </source>
</reference>
<dbReference type="AlphaFoldDB" id="A0A285ITT6"/>
<dbReference type="Proteomes" id="UP000231655">
    <property type="component" value="Unassembled WGS sequence"/>
</dbReference>
<comment type="similarity">
    <text evidence="2">Belongs to the glycosyl hydrolase 8 (cellulase D) family.</text>
</comment>
<evidence type="ECO:0000256" key="5">
    <source>
        <dbReference type="ARBA" id="ARBA00023001"/>
    </source>
</evidence>
<feature type="signal peptide" evidence="8">
    <location>
        <begin position="1"/>
        <end position="24"/>
    </location>
</feature>
<dbReference type="OrthoDB" id="9766708at2"/>
<dbReference type="SUPFAM" id="SSF48208">
    <property type="entry name" value="Six-hairpin glycosidases"/>
    <property type="match status" value="1"/>
</dbReference>
<dbReference type="EC" id="3.2.1.4" evidence="3"/>
<accession>A0A285ITT6</accession>
<sequence length="356" mass="38001">MNRRRLLSGFAAIAGLVGGGATLAQETGADAKLQDVWEAWRSANLDATGRVIDQFQRGASHSEGQGYGMLLAATVGDRRSFEAMETWTLRNLAIRADNLMAWRWFPDEAVQVPDLNNASDGDLFRAWALLRAAQRFGVPEFRETAGQIVRDLAASCIAPHPGGPGLDPLLLPGAEGFTTEAGFIYNPCYAMPLAMTELATAFDTPSLARAARGAVEVSRALAQGGVVPDWVEMTAEGPRAAEGFSFDAGYEAMRIPLYLIWSGLSDHPAIQRYAEAQQRVSGDAVATVIARESGAALSTSSDPGYKSIAALTICAARRDVGSDIPPFSANSPYYPATLQLFAMIAQIEASPMCIPI</sequence>
<keyword evidence="4 9" id="KW-0378">Hydrolase</keyword>
<dbReference type="InterPro" id="IPR002037">
    <property type="entry name" value="Glyco_hydro_8"/>
</dbReference>
<keyword evidence="12" id="KW-1185">Reference proteome</keyword>
<evidence type="ECO:0000256" key="2">
    <source>
        <dbReference type="ARBA" id="ARBA00009209"/>
    </source>
</evidence>
<evidence type="ECO:0000313" key="10">
    <source>
        <dbReference type="EMBL" id="SNY50351.1"/>
    </source>
</evidence>